<evidence type="ECO:0000313" key="1">
    <source>
        <dbReference type="EMBL" id="KKN67389.1"/>
    </source>
</evidence>
<dbReference type="EMBL" id="LAZR01000476">
    <property type="protein sequence ID" value="KKN67389.1"/>
    <property type="molecule type" value="Genomic_DNA"/>
</dbReference>
<proteinExistence type="predicted"/>
<accession>A0A0F9SK08</accession>
<sequence>MTEEIYLEDLMCWNCGKRDYVEIPKGKTIKDYCDETKCSKCGCHRRLK</sequence>
<dbReference type="AlphaFoldDB" id="A0A0F9SK08"/>
<gene>
    <name evidence="1" type="ORF">LCGC14_0462530</name>
</gene>
<name>A0A0F9SK08_9ZZZZ</name>
<comment type="caution">
    <text evidence="1">The sequence shown here is derived from an EMBL/GenBank/DDBJ whole genome shotgun (WGS) entry which is preliminary data.</text>
</comment>
<reference evidence="1" key="1">
    <citation type="journal article" date="2015" name="Nature">
        <title>Complex archaea that bridge the gap between prokaryotes and eukaryotes.</title>
        <authorList>
            <person name="Spang A."/>
            <person name="Saw J.H."/>
            <person name="Jorgensen S.L."/>
            <person name="Zaremba-Niedzwiedzka K."/>
            <person name="Martijn J."/>
            <person name="Lind A.E."/>
            <person name="van Eijk R."/>
            <person name="Schleper C."/>
            <person name="Guy L."/>
            <person name="Ettema T.J."/>
        </authorList>
    </citation>
    <scope>NUCLEOTIDE SEQUENCE</scope>
</reference>
<organism evidence="1">
    <name type="scientific">marine sediment metagenome</name>
    <dbReference type="NCBI Taxonomy" id="412755"/>
    <lineage>
        <taxon>unclassified sequences</taxon>
        <taxon>metagenomes</taxon>
        <taxon>ecological metagenomes</taxon>
    </lineage>
</organism>
<protein>
    <submittedName>
        <fullName evidence="1">Uncharacterized protein</fullName>
    </submittedName>
</protein>